<feature type="transmembrane region" description="Helical" evidence="1">
    <location>
        <begin position="95"/>
        <end position="115"/>
    </location>
</feature>
<evidence type="ECO:0000313" key="4">
    <source>
        <dbReference type="EMBL" id="MEA5141302.1"/>
    </source>
</evidence>
<organism evidence="4 5">
    <name type="scientific">Arcicella rigui</name>
    <dbReference type="NCBI Taxonomy" id="797020"/>
    <lineage>
        <taxon>Bacteria</taxon>
        <taxon>Pseudomonadati</taxon>
        <taxon>Bacteroidota</taxon>
        <taxon>Cytophagia</taxon>
        <taxon>Cytophagales</taxon>
        <taxon>Flectobacillaceae</taxon>
        <taxon>Arcicella</taxon>
    </lineage>
</organism>
<comment type="caution">
    <text evidence="4">The sequence shown here is derived from an EMBL/GenBank/DDBJ whole genome shotgun (WGS) entry which is preliminary data.</text>
</comment>
<protein>
    <submittedName>
        <fullName evidence="4">FecR domain-containing protein</fullName>
    </submittedName>
</protein>
<accession>A0ABU5QF94</accession>
<dbReference type="Gene3D" id="2.60.120.1440">
    <property type="match status" value="1"/>
</dbReference>
<proteinExistence type="predicted"/>
<feature type="domain" description="FecR protein" evidence="2">
    <location>
        <begin position="148"/>
        <end position="236"/>
    </location>
</feature>
<dbReference type="InterPro" id="IPR012373">
    <property type="entry name" value="Ferrdict_sens_TM"/>
</dbReference>
<name>A0ABU5QF94_9BACT</name>
<keyword evidence="5" id="KW-1185">Reference proteome</keyword>
<sequence>MLDYRKYTANDFALDTDFRKWILHPSPELSAFWEKWLAENPDQTEKIQLAKNIVLAIRNAQDEISEEEIAEAVAKIVDAAEERKILKVDFWRTPLFRRLSIAASLLLVAAFAWLINAKFTKHDSPIYQEAVAQISEKNGIIETENNSDHTQLITLSDGSTVILQPKSKLSYPEKFTGEKRQVVLSGEAFFEVAKNANQPFFVFANELVAKVLGTSFTIKAFESDKNVQVFVKSGKVSVFTQKDAKSESYKERKDLQGILILPNQQVTFIRPKWQFAKPEILSVPQIVALPSIQRENFVFKRIPVNEVFATLEKSYGIEIIYDKNLMASCQLTAELGDEPLFEKINLICKVIEATYTEKDGQIFIEGKGCN</sequence>
<dbReference type="Gene3D" id="3.55.50.30">
    <property type="match status" value="1"/>
</dbReference>
<dbReference type="EMBL" id="JAYFUM010000026">
    <property type="protein sequence ID" value="MEA5141302.1"/>
    <property type="molecule type" value="Genomic_DNA"/>
</dbReference>
<feature type="domain" description="Protein FecR C-terminal" evidence="3">
    <location>
        <begin position="297"/>
        <end position="364"/>
    </location>
</feature>
<evidence type="ECO:0000313" key="5">
    <source>
        <dbReference type="Proteomes" id="UP001302949"/>
    </source>
</evidence>
<reference evidence="4 5" key="1">
    <citation type="submission" date="2023-12" db="EMBL/GenBank/DDBJ databases">
        <title>Novel species of the genus Arcicella isolated from rivers.</title>
        <authorList>
            <person name="Lu H."/>
        </authorList>
    </citation>
    <scope>NUCLEOTIDE SEQUENCE [LARGE SCALE GENOMIC DNA]</scope>
    <source>
        <strain evidence="4 5">KCTC 23307</strain>
    </source>
</reference>
<dbReference type="Pfam" id="PF16344">
    <property type="entry name" value="FecR_C"/>
    <property type="match status" value="1"/>
</dbReference>
<keyword evidence="1" id="KW-0472">Membrane</keyword>
<dbReference type="Proteomes" id="UP001302949">
    <property type="component" value="Unassembled WGS sequence"/>
</dbReference>
<dbReference type="PIRSF" id="PIRSF018266">
    <property type="entry name" value="FecR"/>
    <property type="match status" value="1"/>
</dbReference>
<dbReference type="InterPro" id="IPR006860">
    <property type="entry name" value="FecR"/>
</dbReference>
<gene>
    <name evidence="4" type="ORF">VB248_19265</name>
</gene>
<dbReference type="RefSeq" id="WP_323298459.1">
    <property type="nucleotide sequence ID" value="NZ_JAYFUM010000026.1"/>
</dbReference>
<evidence type="ECO:0000259" key="3">
    <source>
        <dbReference type="Pfam" id="PF16344"/>
    </source>
</evidence>
<dbReference type="InterPro" id="IPR032508">
    <property type="entry name" value="FecR_C"/>
</dbReference>
<dbReference type="Pfam" id="PF04773">
    <property type="entry name" value="FecR"/>
    <property type="match status" value="1"/>
</dbReference>
<keyword evidence="1" id="KW-0812">Transmembrane</keyword>
<dbReference type="PANTHER" id="PTHR30273">
    <property type="entry name" value="PERIPLASMIC SIGNAL SENSOR AND SIGMA FACTOR ACTIVATOR FECR-RELATED"/>
    <property type="match status" value="1"/>
</dbReference>
<keyword evidence="1" id="KW-1133">Transmembrane helix</keyword>
<dbReference type="PANTHER" id="PTHR30273:SF2">
    <property type="entry name" value="PROTEIN FECR"/>
    <property type="match status" value="1"/>
</dbReference>
<evidence type="ECO:0000259" key="2">
    <source>
        <dbReference type="Pfam" id="PF04773"/>
    </source>
</evidence>
<evidence type="ECO:0000256" key="1">
    <source>
        <dbReference type="SAM" id="Phobius"/>
    </source>
</evidence>